<proteinExistence type="inferred from homology"/>
<dbReference type="FunFam" id="3.40.190.10:FF:000050">
    <property type="entry name" value="Sulfonate ABC transporter substrate-binding protein"/>
    <property type="match status" value="1"/>
</dbReference>
<evidence type="ECO:0000256" key="1">
    <source>
        <dbReference type="ARBA" id="ARBA00004418"/>
    </source>
</evidence>
<keyword evidence="3" id="KW-0813">Transport</keyword>
<dbReference type="Proteomes" id="UP000386847">
    <property type="component" value="Chromosome"/>
</dbReference>
<keyword evidence="4 7" id="KW-0732">Signal</keyword>
<reference evidence="9 10" key="1">
    <citation type="submission" date="2019-10" db="EMBL/GenBank/DDBJ databases">
        <title>Genomic analysis of Raineyella sp. CBA3103.</title>
        <authorList>
            <person name="Roh S.W."/>
        </authorList>
    </citation>
    <scope>NUCLEOTIDE SEQUENCE [LARGE SCALE GENOMIC DNA]</scope>
    <source>
        <strain evidence="9 10">CBA3103</strain>
    </source>
</reference>
<dbReference type="KEGG" id="rain:Rai3103_04630"/>
<organism evidence="9 10">
    <name type="scientific">Raineyella fluvialis</name>
    <dbReference type="NCBI Taxonomy" id="2662261"/>
    <lineage>
        <taxon>Bacteria</taxon>
        <taxon>Bacillati</taxon>
        <taxon>Actinomycetota</taxon>
        <taxon>Actinomycetes</taxon>
        <taxon>Propionibacteriales</taxon>
        <taxon>Propionibacteriaceae</taxon>
        <taxon>Raineyella</taxon>
    </lineage>
</organism>
<name>A0A5Q2F7X3_9ACTN</name>
<dbReference type="InterPro" id="IPR010067">
    <property type="entry name" value="ABC_SsuA_sub-bd"/>
</dbReference>
<dbReference type="AlphaFoldDB" id="A0A5Q2F7X3"/>
<accession>A0A5Q2F7X3</accession>
<evidence type="ECO:0000256" key="2">
    <source>
        <dbReference type="ARBA" id="ARBA00010742"/>
    </source>
</evidence>
<comment type="function">
    <text evidence="5">Part of a binding-protein-dependent transport system for aliphatic sulfonates. Putative binding protein.</text>
</comment>
<comment type="similarity">
    <text evidence="2">Belongs to the bacterial solute-binding protein SsuA/TauA family.</text>
</comment>
<dbReference type="PANTHER" id="PTHR30024">
    <property type="entry name" value="ALIPHATIC SULFONATES-BINDING PROTEIN-RELATED"/>
    <property type="match status" value="1"/>
</dbReference>
<dbReference type="Pfam" id="PF09084">
    <property type="entry name" value="NMT1"/>
    <property type="match status" value="1"/>
</dbReference>
<sequence length="346" mass="35374">MTDLRQRHRAPLALVVLMLATLLSACSGAQATTATRTVPTPGPVSSADLAGVTLKVGDQKAGLQALLKASGQDKDLPYAVEWSTFTAGPPLLEAAASGAIDVGTVGNTPPIFAGAAKSPVSIVSASRGEGQGDAILVAKGSTATSLADLKGRTIAVTKGSSAHGHLLLALRKAGLQPSDVKISYVSPSDGYAALKNGAADAWAVWDPYTAAAEKEIGARILVSGVGIVNGLGFQVASNRSLADAGKNAAIADLVTRSARAYQWSASHPDEWARVYSSETGLSLDVTTVQAHRSIKRPITLDPEAIRSSQDLTDALASGGFIPASFDVSTIVDHRYDAAVAAVIGKA</sequence>
<dbReference type="InterPro" id="IPR001638">
    <property type="entry name" value="Solute-binding_3/MltF_N"/>
</dbReference>
<dbReference type="Gene3D" id="3.40.190.10">
    <property type="entry name" value="Periplasmic binding protein-like II"/>
    <property type="match status" value="2"/>
</dbReference>
<evidence type="ECO:0000256" key="3">
    <source>
        <dbReference type="ARBA" id="ARBA00022448"/>
    </source>
</evidence>
<evidence type="ECO:0000313" key="10">
    <source>
        <dbReference type="Proteomes" id="UP000386847"/>
    </source>
</evidence>
<dbReference type="GO" id="GO:0016020">
    <property type="term" value="C:membrane"/>
    <property type="evidence" value="ECO:0007669"/>
    <property type="project" value="InterPro"/>
</dbReference>
<evidence type="ECO:0000256" key="4">
    <source>
        <dbReference type="ARBA" id="ARBA00022729"/>
    </source>
</evidence>
<dbReference type="SMART" id="SM00062">
    <property type="entry name" value="PBPb"/>
    <property type="match status" value="1"/>
</dbReference>
<evidence type="ECO:0000313" key="9">
    <source>
        <dbReference type="EMBL" id="QGF23070.1"/>
    </source>
</evidence>
<dbReference type="InterPro" id="IPR015168">
    <property type="entry name" value="SsuA/THI5"/>
</dbReference>
<dbReference type="EMBL" id="CP045725">
    <property type="protein sequence ID" value="QGF23070.1"/>
    <property type="molecule type" value="Genomic_DNA"/>
</dbReference>
<feature type="signal peptide" evidence="7">
    <location>
        <begin position="1"/>
        <end position="31"/>
    </location>
</feature>
<dbReference type="RefSeq" id="WP_153571597.1">
    <property type="nucleotide sequence ID" value="NZ_CP045725.1"/>
</dbReference>
<feature type="domain" description="Solute-binding protein family 3/N-terminal" evidence="8">
    <location>
        <begin position="53"/>
        <end position="267"/>
    </location>
</feature>
<keyword evidence="10" id="KW-1185">Reference proteome</keyword>
<evidence type="ECO:0000256" key="5">
    <source>
        <dbReference type="ARBA" id="ARBA00055538"/>
    </source>
</evidence>
<dbReference type="SUPFAM" id="SSF53850">
    <property type="entry name" value="Periplasmic binding protein-like II"/>
    <property type="match status" value="1"/>
</dbReference>
<gene>
    <name evidence="9" type="ORF">Rai3103_04630</name>
</gene>
<dbReference type="PANTHER" id="PTHR30024:SF48">
    <property type="entry name" value="ABC TRANSPORTER SUBSTRATE-BINDING PROTEIN"/>
    <property type="match status" value="1"/>
</dbReference>
<comment type="subcellular location">
    <subcellularLocation>
        <location evidence="1">Periplasm</location>
    </subcellularLocation>
</comment>
<evidence type="ECO:0000256" key="6">
    <source>
        <dbReference type="ARBA" id="ARBA00070228"/>
    </source>
</evidence>
<dbReference type="NCBIfam" id="TIGR01728">
    <property type="entry name" value="SsuA_fam"/>
    <property type="match status" value="1"/>
</dbReference>
<evidence type="ECO:0000256" key="7">
    <source>
        <dbReference type="SAM" id="SignalP"/>
    </source>
</evidence>
<dbReference type="GO" id="GO:0042626">
    <property type="term" value="F:ATPase-coupled transmembrane transporter activity"/>
    <property type="evidence" value="ECO:0007669"/>
    <property type="project" value="InterPro"/>
</dbReference>
<dbReference type="PROSITE" id="PS51257">
    <property type="entry name" value="PROKAR_LIPOPROTEIN"/>
    <property type="match status" value="1"/>
</dbReference>
<dbReference type="CDD" id="cd13558">
    <property type="entry name" value="PBP2_SsuA_like_2"/>
    <property type="match status" value="1"/>
</dbReference>
<protein>
    <recommendedName>
        <fullName evidence="6">Putative aliphatic sulfonates-binding protein</fullName>
    </recommendedName>
</protein>
<feature type="chain" id="PRO_5024278516" description="Putative aliphatic sulfonates-binding protein" evidence="7">
    <location>
        <begin position="32"/>
        <end position="346"/>
    </location>
</feature>
<evidence type="ECO:0000259" key="8">
    <source>
        <dbReference type="SMART" id="SM00062"/>
    </source>
</evidence>
<dbReference type="GO" id="GO:0042597">
    <property type="term" value="C:periplasmic space"/>
    <property type="evidence" value="ECO:0007669"/>
    <property type="project" value="UniProtKB-SubCell"/>
</dbReference>